<name>A0A1K2H7R7_9NEIS</name>
<evidence type="ECO:0000256" key="1">
    <source>
        <dbReference type="ARBA" id="ARBA00002397"/>
    </source>
</evidence>
<organism evidence="4 5">
    <name type="scientific">Chitinimonas taiwanensis DSM 18899</name>
    <dbReference type="NCBI Taxonomy" id="1121279"/>
    <lineage>
        <taxon>Bacteria</taxon>
        <taxon>Pseudomonadati</taxon>
        <taxon>Pseudomonadota</taxon>
        <taxon>Betaproteobacteria</taxon>
        <taxon>Neisseriales</taxon>
        <taxon>Chitinibacteraceae</taxon>
        <taxon>Chitinimonas</taxon>
    </lineage>
</organism>
<dbReference type="GO" id="GO:0044780">
    <property type="term" value="P:bacterial-type flagellum assembly"/>
    <property type="evidence" value="ECO:0007669"/>
    <property type="project" value="InterPro"/>
</dbReference>
<evidence type="ECO:0000313" key="4">
    <source>
        <dbReference type="EMBL" id="SFZ72662.1"/>
    </source>
</evidence>
<evidence type="ECO:0000313" key="5">
    <source>
        <dbReference type="Proteomes" id="UP000186513"/>
    </source>
</evidence>
<gene>
    <name evidence="4" type="ORF">SAMN02745887_00688</name>
</gene>
<keyword evidence="5" id="KW-1185">Reference proteome</keyword>
<dbReference type="AlphaFoldDB" id="A0A1K2H7R7"/>
<keyword evidence="4" id="KW-0282">Flagellum</keyword>
<reference evidence="4 5" key="1">
    <citation type="submission" date="2016-11" db="EMBL/GenBank/DDBJ databases">
        <authorList>
            <person name="Jaros S."/>
            <person name="Januszkiewicz K."/>
            <person name="Wedrychowicz H."/>
        </authorList>
    </citation>
    <scope>NUCLEOTIDE SEQUENCE [LARGE SCALE GENOMIC DNA]</scope>
    <source>
        <strain evidence="4 5">DSM 18899</strain>
    </source>
</reference>
<evidence type="ECO:0000256" key="3">
    <source>
        <dbReference type="ARBA" id="ARBA00022795"/>
    </source>
</evidence>
<dbReference type="InterPro" id="IPR036679">
    <property type="entry name" value="FlgN-like_sf"/>
</dbReference>
<dbReference type="EMBL" id="FPKR01000002">
    <property type="protein sequence ID" value="SFZ72662.1"/>
    <property type="molecule type" value="Genomic_DNA"/>
</dbReference>
<proteinExistence type="inferred from homology"/>
<dbReference type="SUPFAM" id="SSF140566">
    <property type="entry name" value="FlgN-like"/>
    <property type="match status" value="1"/>
</dbReference>
<dbReference type="OrthoDB" id="9131866at2"/>
<dbReference type="RefSeq" id="WP_084658118.1">
    <property type="nucleotide sequence ID" value="NZ_FPKR01000002.1"/>
</dbReference>
<keyword evidence="4" id="KW-0969">Cilium</keyword>
<comment type="similarity">
    <text evidence="2">Belongs to the FlgN family.</text>
</comment>
<dbReference type="STRING" id="1121279.SAMN02745887_00688"/>
<evidence type="ECO:0000256" key="2">
    <source>
        <dbReference type="ARBA" id="ARBA00007703"/>
    </source>
</evidence>
<dbReference type="Pfam" id="PF05130">
    <property type="entry name" value="FlgN"/>
    <property type="match status" value="1"/>
</dbReference>
<protein>
    <submittedName>
        <fullName evidence="4">Flagella synthesis protein FlgN</fullName>
    </submittedName>
</protein>
<keyword evidence="3" id="KW-1005">Bacterial flagellum biogenesis</keyword>
<dbReference type="Proteomes" id="UP000186513">
    <property type="component" value="Unassembled WGS sequence"/>
</dbReference>
<dbReference type="Gene3D" id="1.20.58.300">
    <property type="entry name" value="FlgN-like"/>
    <property type="match status" value="1"/>
</dbReference>
<accession>A0A1K2H7R7</accession>
<sequence>MLPSPLMSVLQNELAELLGFVELLEQEQDALIKNTLADLVGYAQQKTARAQTLESLARERKRLFDINGVELSPDAPHLFAQARHLPAEAWPPIASLWQELIQAARQASALNQTNGKLIETRHQQNQQLMTLLQNSQSSTLSYDAYGQPKLSRPGGSLGKA</sequence>
<keyword evidence="4" id="KW-0966">Cell projection</keyword>
<comment type="function">
    <text evidence="1">Required for the efficient initiation of filament assembly.</text>
</comment>
<dbReference type="InterPro" id="IPR007809">
    <property type="entry name" value="FlgN-like"/>
</dbReference>